<dbReference type="EMBL" id="QPKB01000005">
    <property type="protein sequence ID" value="RWR84825.1"/>
    <property type="molecule type" value="Genomic_DNA"/>
</dbReference>
<keyword evidence="3" id="KW-0611">Plant defense</keyword>
<keyword evidence="10" id="KW-1185">Reference proteome</keyword>
<dbReference type="Pfam" id="PF00931">
    <property type="entry name" value="NB-ARC"/>
    <property type="match status" value="1"/>
</dbReference>
<dbReference type="InterPro" id="IPR038005">
    <property type="entry name" value="RX-like_CC"/>
</dbReference>
<dbReference type="Gene3D" id="1.20.5.4130">
    <property type="match status" value="1"/>
</dbReference>
<organism evidence="9 10">
    <name type="scientific">Cinnamomum micranthum f. kanehirae</name>
    <dbReference type="NCBI Taxonomy" id="337451"/>
    <lineage>
        <taxon>Eukaryota</taxon>
        <taxon>Viridiplantae</taxon>
        <taxon>Streptophyta</taxon>
        <taxon>Embryophyta</taxon>
        <taxon>Tracheophyta</taxon>
        <taxon>Spermatophyta</taxon>
        <taxon>Magnoliopsida</taxon>
        <taxon>Magnoliidae</taxon>
        <taxon>Laurales</taxon>
        <taxon>Lauraceae</taxon>
        <taxon>Cinnamomum</taxon>
    </lineage>
</organism>
<dbReference type="Gene3D" id="3.40.50.300">
    <property type="entry name" value="P-loop containing nucleotide triphosphate hydrolases"/>
    <property type="match status" value="1"/>
</dbReference>
<feature type="domain" description="Disease resistance N-terminal" evidence="6">
    <location>
        <begin position="6"/>
        <end position="87"/>
    </location>
</feature>
<protein>
    <submittedName>
        <fullName evidence="9">Disease resistance protein RPM1-like protein</fullName>
    </submittedName>
</protein>
<dbReference type="Pfam" id="PF18052">
    <property type="entry name" value="Rx_N"/>
    <property type="match status" value="1"/>
</dbReference>
<evidence type="ECO:0000256" key="2">
    <source>
        <dbReference type="ARBA" id="ARBA00022741"/>
    </source>
</evidence>
<dbReference type="SUPFAM" id="SSF52058">
    <property type="entry name" value="L domain-like"/>
    <property type="match status" value="1"/>
</dbReference>
<evidence type="ECO:0000256" key="1">
    <source>
        <dbReference type="ARBA" id="ARBA00022737"/>
    </source>
</evidence>
<dbReference type="InterPro" id="IPR044974">
    <property type="entry name" value="Disease_R_plants"/>
</dbReference>
<dbReference type="AlphaFoldDB" id="A0A443P208"/>
<keyword evidence="2" id="KW-0547">Nucleotide-binding</keyword>
<dbReference type="PRINTS" id="PR00364">
    <property type="entry name" value="DISEASERSIST"/>
</dbReference>
<dbReference type="PANTHER" id="PTHR23155:SF1205">
    <property type="entry name" value="DISEASE RESISTANCE PROTEIN RPM1"/>
    <property type="match status" value="1"/>
</dbReference>
<dbReference type="Proteomes" id="UP000283530">
    <property type="component" value="Unassembled WGS sequence"/>
</dbReference>
<dbReference type="Pfam" id="PF23598">
    <property type="entry name" value="LRR_14"/>
    <property type="match status" value="1"/>
</dbReference>
<dbReference type="InterPro" id="IPR058922">
    <property type="entry name" value="WHD_DRP"/>
</dbReference>
<dbReference type="Gene3D" id="3.80.10.10">
    <property type="entry name" value="Ribonuclease Inhibitor"/>
    <property type="match status" value="2"/>
</dbReference>
<name>A0A443P208_9MAGN</name>
<feature type="compositionally biased region" description="Low complexity" evidence="4">
    <location>
        <begin position="878"/>
        <end position="891"/>
    </location>
</feature>
<dbReference type="InterPro" id="IPR002182">
    <property type="entry name" value="NB-ARC"/>
</dbReference>
<dbReference type="InterPro" id="IPR027417">
    <property type="entry name" value="P-loop_NTPase"/>
</dbReference>
<evidence type="ECO:0000259" key="7">
    <source>
        <dbReference type="Pfam" id="PF23559"/>
    </source>
</evidence>
<dbReference type="InterPro" id="IPR032675">
    <property type="entry name" value="LRR_dom_sf"/>
</dbReference>
<evidence type="ECO:0000259" key="8">
    <source>
        <dbReference type="Pfam" id="PF23598"/>
    </source>
</evidence>
<dbReference type="GO" id="GO:0098542">
    <property type="term" value="P:defense response to other organism"/>
    <property type="evidence" value="ECO:0007669"/>
    <property type="project" value="TreeGrafter"/>
</dbReference>
<dbReference type="OrthoDB" id="598235at2759"/>
<feature type="domain" description="Disease resistance R13L4/SHOC-2-like LRR" evidence="8">
    <location>
        <begin position="528"/>
        <end position="839"/>
    </location>
</feature>
<proteinExistence type="predicted"/>
<evidence type="ECO:0000259" key="6">
    <source>
        <dbReference type="Pfam" id="PF18052"/>
    </source>
</evidence>
<evidence type="ECO:0000256" key="4">
    <source>
        <dbReference type="SAM" id="MobiDB-lite"/>
    </source>
</evidence>
<evidence type="ECO:0000313" key="10">
    <source>
        <dbReference type="Proteomes" id="UP000283530"/>
    </source>
</evidence>
<keyword evidence="1" id="KW-0677">Repeat</keyword>
<evidence type="ECO:0000259" key="5">
    <source>
        <dbReference type="Pfam" id="PF00931"/>
    </source>
</evidence>
<comment type="caution">
    <text evidence="9">The sequence shown here is derived from an EMBL/GenBank/DDBJ whole genome shotgun (WGS) entry which is preliminary data.</text>
</comment>
<dbReference type="SUPFAM" id="SSF52540">
    <property type="entry name" value="P-loop containing nucleoside triphosphate hydrolases"/>
    <property type="match status" value="1"/>
</dbReference>
<dbReference type="InterPro" id="IPR042197">
    <property type="entry name" value="Apaf_helical"/>
</dbReference>
<feature type="region of interest" description="Disordered" evidence="4">
    <location>
        <begin position="862"/>
        <end position="891"/>
    </location>
</feature>
<gene>
    <name evidence="9" type="ORF">CKAN_01365400</name>
</gene>
<feature type="domain" description="Disease resistance protein winged helix" evidence="7">
    <location>
        <begin position="400"/>
        <end position="467"/>
    </location>
</feature>
<dbReference type="GO" id="GO:0043531">
    <property type="term" value="F:ADP binding"/>
    <property type="evidence" value="ECO:0007669"/>
    <property type="project" value="InterPro"/>
</dbReference>
<dbReference type="STRING" id="337451.A0A443P208"/>
<dbReference type="InterPro" id="IPR041118">
    <property type="entry name" value="Rx_N"/>
</dbReference>
<reference evidence="9 10" key="1">
    <citation type="journal article" date="2019" name="Nat. Plants">
        <title>Stout camphor tree genome fills gaps in understanding of flowering plant genome evolution.</title>
        <authorList>
            <person name="Chaw S.M."/>
            <person name="Liu Y.C."/>
            <person name="Wu Y.W."/>
            <person name="Wang H.Y."/>
            <person name="Lin C.I."/>
            <person name="Wu C.S."/>
            <person name="Ke H.M."/>
            <person name="Chang L.Y."/>
            <person name="Hsu C.Y."/>
            <person name="Yang H.T."/>
            <person name="Sudianto E."/>
            <person name="Hsu M.H."/>
            <person name="Wu K.P."/>
            <person name="Wang L.N."/>
            <person name="Leebens-Mack J.H."/>
            <person name="Tsai I.J."/>
        </authorList>
    </citation>
    <scope>NUCLEOTIDE SEQUENCE [LARGE SCALE GENOMIC DNA]</scope>
    <source>
        <strain evidence="10">cv. Chaw 1501</strain>
        <tissue evidence="9">Young leaves</tissue>
    </source>
</reference>
<feature type="domain" description="NB-ARC" evidence="5">
    <location>
        <begin position="180"/>
        <end position="335"/>
    </location>
</feature>
<evidence type="ECO:0000313" key="9">
    <source>
        <dbReference type="EMBL" id="RWR84825.1"/>
    </source>
</evidence>
<evidence type="ECO:0000256" key="3">
    <source>
        <dbReference type="ARBA" id="ARBA00022821"/>
    </source>
</evidence>
<accession>A0A443P208</accession>
<dbReference type="CDD" id="cd00009">
    <property type="entry name" value="AAA"/>
    <property type="match status" value="1"/>
</dbReference>
<sequence>MIEALLSFVVSKLGDFAVGKAQSFQEIGDDIVWLKEELSIMQAFLRGAERRSERDEAVTEWLEQVRNIAFKIEDFLDFCTYRENLLESCGDPIPNYPGLPFSLRFKDPVPTSIIETSKTADEIARIKKEVESISRRAQVYGLHGTRDEGESSTSSSSSRITQKRFGYSPVVKEIEMVGFDEDVKKLKDWLLSEDDDNIPWSFLFVVGMGGSGKTALARRVYRLVHKYFDHHLWLSASDYSQAGDFETAVRRFFKRSRSNNLQHRRYVLVLDDIKDTNICTNMKRWFDRHDKGRIILTSRQNITAVLPVENYRVHTLKPLPYELARDLFFKIAFRSPSPYRKCPDHLIYVATEIVKRCSGLPLALVLMGSLMSTKDTSPREWKDVLDRFNQELLHNPRLQGSEIKRKKIIRMWVAQGFVEKQQGKTLEEVANDYFIQLIERNMLEPIISNFTGELLSYRVHDIMYDLAVSKFKEEFGIFHEAQLSQIFKTRYLAIHQVEVLVSKIGLMKSRALLAFGSSSVKPRQSPHSCSLEALQNFIFLRVLCLDGFQVSALPDQVGDLCHLTYLGLRNTKIRCLPDSLGKLRNLETLDVRDTLVKTLPVNVELTSSLRHLLLSNVKIHSFHKLIEMPIGTDNLCCLQTLSGVKASTHLPGELGHLTQLKKLYVGLIGPEEARPLFAAINQIVNLYSLKIECYNKDGKYTNLILETSLPLPEYLEKLTLGGVIMELPPWFARFNSLRVLQLVNSMLVSDPLSDLSKLPNLVSLSLFHAYTGEQMGCCPGGFPKLRHLQITSLIELEEWTPIEEGTMPCIQILRVVDCSKLRMLPQGFERLKTLESLELIEMPQEFIRRLKEEDLYKVEHIPKRTTLPRNDGPSTRNSKASSSGSGAAKVI</sequence>
<dbReference type="Pfam" id="PF23559">
    <property type="entry name" value="WHD_DRP"/>
    <property type="match status" value="1"/>
</dbReference>
<dbReference type="CDD" id="cd14798">
    <property type="entry name" value="RX-CC_like"/>
    <property type="match status" value="1"/>
</dbReference>
<dbReference type="PANTHER" id="PTHR23155">
    <property type="entry name" value="DISEASE RESISTANCE PROTEIN RP"/>
    <property type="match status" value="1"/>
</dbReference>
<dbReference type="InterPro" id="IPR055414">
    <property type="entry name" value="LRR_R13L4/SHOC2-like"/>
</dbReference>
<dbReference type="Gene3D" id="1.10.8.430">
    <property type="entry name" value="Helical domain of apoptotic protease-activating factors"/>
    <property type="match status" value="1"/>
</dbReference>